<dbReference type="RefSeq" id="WP_192576633.1">
    <property type="nucleotide sequence ID" value="NZ_BMMG01000006.1"/>
</dbReference>
<organism evidence="2 3">
    <name type="scientific">Rufibacter glacialis</name>
    <dbReference type="NCBI Taxonomy" id="1259555"/>
    <lineage>
        <taxon>Bacteria</taxon>
        <taxon>Pseudomonadati</taxon>
        <taxon>Bacteroidota</taxon>
        <taxon>Cytophagia</taxon>
        <taxon>Cytophagales</taxon>
        <taxon>Hymenobacteraceae</taxon>
        <taxon>Rufibacter</taxon>
    </lineage>
</organism>
<gene>
    <name evidence="2" type="ORF">ACD591_10095</name>
</gene>
<keyword evidence="3" id="KW-1185">Reference proteome</keyword>
<keyword evidence="1" id="KW-1133">Transmembrane helix</keyword>
<keyword evidence="1" id="KW-0812">Transmembrane</keyword>
<dbReference type="Proteomes" id="UP001570846">
    <property type="component" value="Unassembled WGS sequence"/>
</dbReference>
<accession>A0ABV4RET9</accession>
<sequence>MPFDKDMVVPYTAVAFLLGNVMNTLSSWLEDFFFFTWGGKPSVRLLEGNGIWKVRFYCSEEAKALLIAEGKPNACNDELFSIAMRYANSQKDPRVEDFNTAYAFARVLLTTVFIGSAVLIVRNYMDWRYYAILIPILFTVWLRCKQRNYYYAREILTVYLKMKTT</sequence>
<evidence type="ECO:0000256" key="1">
    <source>
        <dbReference type="SAM" id="Phobius"/>
    </source>
</evidence>
<protein>
    <recommendedName>
        <fullName evidence="4">Glycosyl-4,4'-diaponeurosporenoate acyltransferase</fullName>
    </recommendedName>
</protein>
<feature type="transmembrane region" description="Helical" evidence="1">
    <location>
        <begin position="101"/>
        <end position="121"/>
    </location>
</feature>
<dbReference type="EMBL" id="JBGOGF010000005">
    <property type="protein sequence ID" value="MFA1771643.1"/>
    <property type="molecule type" value="Genomic_DNA"/>
</dbReference>
<evidence type="ECO:0008006" key="4">
    <source>
        <dbReference type="Google" id="ProtNLM"/>
    </source>
</evidence>
<reference evidence="2 3" key="1">
    <citation type="submission" date="2024-08" db="EMBL/GenBank/DDBJ databases">
        <authorList>
            <person name="Wei W."/>
        </authorList>
    </citation>
    <scope>NUCLEOTIDE SEQUENCE [LARGE SCALE GENOMIC DNA]</scope>
    <source>
        <strain evidence="2 3">XU2</strain>
    </source>
</reference>
<name>A0ABV4RET9_9BACT</name>
<evidence type="ECO:0000313" key="2">
    <source>
        <dbReference type="EMBL" id="MFA1771643.1"/>
    </source>
</evidence>
<proteinExistence type="predicted"/>
<evidence type="ECO:0000313" key="3">
    <source>
        <dbReference type="Proteomes" id="UP001570846"/>
    </source>
</evidence>
<comment type="caution">
    <text evidence="2">The sequence shown here is derived from an EMBL/GenBank/DDBJ whole genome shotgun (WGS) entry which is preliminary data.</text>
</comment>
<keyword evidence="1" id="KW-0472">Membrane</keyword>